<protein>
    <recommendedName>
        <fullName evidence="4">CHAT domain-containing protein</fullName>
    </recommendedName>
</protein>
<keyword evidence="3" id="KW-1185">Reference proteome</keyword>
<accession>A0A5M6CIK3</accession>
<evidence type="ECO:0008006" key="4">
    <source>
        <dbReference type="Google" id="ProtNLM"/>
    </source>
</evidence>
<dbReference type="EMBL" id="VWSH01000002">
    <property type="protein sequence ID" value="KAA5534887.1"/>
    <property type="molecule type" value="Genomic_DNA"/>
</dbReference>
<dbReference type="Proteomes" id="UP000323632">
    <property type="component" value="Unassembled WGS sequence"/>
</dbReference>
<dbReference type="RefSeq" id="WP_150032566.1">
    <property type="nucleotide sequence ID" value="NZ_VWSH01000002.1"/>
</dbReference>
<feature type="chain" id="PRO_5024404098" description="CHAT domain-containing protein" evidence="1">
    <location>
        <begin position="26"/>
        <end position="741"/>
    </location>
</feature>
<evidence type="ECO:0000313" key="3">
    <source>
        <dbReference type="Proteomes" id="UP000323632"/>
    </source>
</evidence>
<gene>
    <name evidence="2" type="ORF">F0919_09815</name>
</gene>
<feature type="signal peptide" evidence="1">
    <location>
        <begin position="1"/>
        <end position="25"/>
    </location>
</feature>
<proteinExistence type="predicted"/>
<dbReference type="AlphaFoldDB" id="A0A5M6CIK3"/>
<organism evidence="2 3">
    <name type="scientific">Taibaiella lutea</name>
    <dbReference type="NCBI Taxonomy" id="2608001"/>
    <lineage>
        <taxon>Bacteria</taxon>
        <taxon>Pseudomonadati</taxon>
        <taxon>Bacteroidota</taxon>
        <taxon>Chitinophagia</taxon>
        <taxon>Chitinophagales</taxon>
        <taxon>Chitinophagaceae</taxon>
        <taxon>Taibaiella</taxon>
    </lineage>
</organism>
<evidence type="ECO:0000256" key="1">
    <source>
        <dbReference type="SAM" id="SignalP"/>
    </source>
</evidence>
<comment type="caution">
    <text evidence="2">The sequence shown here is derived from an EMBL/GenBank/DDBJ whole genome shotgun (WGS) entry which is preliminary data.</text>
</comment>
<evidence type="ECO:0000313" key="2">
    <source>
        <dbReference type="EMBL" id="KAA5534887.1"/>
    </source>
</evidence>
<sequence>MRNKIAFLLLTVATGTLLFSTDVAAQSKKKRKKVVQVEHLEPWQIDTLINPIPINRQMFTENVEKQIKKADLMDGEVDGTIDIEDTMAARLFTKGMLSDARHVLVHIENLPNTPHQTKIYYHRALEVLLRALNNKSHTAENGVYVVRMIANFEELMLAREFNTVHDFMQQNANIYTLDNSALLDDYPAEKAYVFKVVGEAKPEMMIKRLPEFARESYADPIIAAAAKIMPGTILTYATSTSYLSAAVRRNQDPLVQTIVRVGTESRQPLKALPFLQQIYKKKRTIKEVDAITSDPKLYYKALVGLKIENDNVTEKSVDQELNLRGLELVREVNSLHDSPAPVRFKSIMDYNAPELYFMMIGSQDEIYTSSFTWMFDRMLEQMKPMTGDQLLDTVHRSHFRTFIRMAAGYNKLSPFLMTMNEDKKNELMKGFVANLEMGSNDDLEDAVDVADAFGSITDTSLMLFLKKEIKSNYERTYNANNEHSEKGIIVYGILSTIFNSADNSAQLSGNLSVIPPITFVPYSSLINDKKEVVVQAFFYGDEDGKSSFESFKTNFPAAKWKKTENKSWVTFISVGAVNPITVYANLPLEEPQDEEAQNALFKYMSDNKVVPTFVIHRGHSYHLGGSLENLTPEVKIVMLGSCGGYHMLAQVLDKAPDANIISSKQVGSKSVNEPIIKSIFDQLLVAKDVDWINTWTGLEKYFSTRPAGEKDLFSDYVPPNKNLGAIFIKAYRKMMLNNEAE</sequence>
<reference evidence="2 3" key="1">
    <citation type="submission" date="2019-09" db="EMBL/GenBank/DDBJ databases">
        <title>Genome sequence and assembly of Taibaiella sp.</title>
        <authorList>
            <person name="Chhetri G."/>
        </authorList>
    </citation>
    <scope>NUCLEOTIDE SEQUENCE [LARGE SCALE GENOMIC DNA]</scope>
    <source>
        <strain evidence="2 3">KVB11</strain>
    </source>
</reference>
<name>A0A5M6CIK3_9BACT</name>
<keyword evidence="1" id="KW-0732">Signal</keyword>